<evidence type="ECO:0000313" key="3">
    <source>
        <dbReference type="EMBL" id="AUH64047.1"/>
    </source>
</evidence>
<evidence type="ECO:0000313" key="4">
    <source>
        <dbReference type="Proteomes" id="UP000234530"/>
    </source>
</evidence>
<evidence type="ECO:0000259" key="2">
    <source>
        <dbReference type="Pfam" id="PF07969"/>
    </source>
</evidence>
<protein>
    <recommendedName>
        <fullName evidence="2">Amidohydrolase 3 domain-containing protein</fullName>
    </recommendedName>
</protein>
<dbReference type="InterPro" id="IPR011059">
    <property type="entry name" value="Metal-dep_hydrolase_composite"/>
</dbReference>
<name>A0A2H5EXP2_9RHOB</name>
<feature type="chain" id="PRO_5014198368" description="Amidohydrolase 3 domain-containing protein" evidence="1">
    <location>
        <begin position="32"/>
        <end position="263"/>
    </location>
</feature>
<feature type="domain" description="Amidohydrolase 3" evidence="2">
    <location>
        <begin position="83"/>
        <end position="237"/>
    </location>
</feature>
<dbReference type="Pfam" id="PF07969">
    <property type="entry name" value="Amidohydro_3"/>
    <property type="match status" value="1"/>
</dbReference>
<organism evidence="3 4">
    <name type="scientific">Paracoccus zhejiangensis</name>
    <dbReference type="NCBI Taxonomy" id="1077935"/>
    <lineage>
        <taxon>Bacteria</taxon>
        <taxon>Pseudomonadati</taxon>
        <taxon>Pseudomonadota</taxon>
        <taxon>Alphaproteobacteria</taxon>
        <taxon>Rhodobacterales</taxon>
        <taxon>Paracoccaceae</taxon>
        <taxon>Paracoccus</taxon>
    </lineage>
</organism>
<dbReference type="Gene3D" id="3.20.20.140">
    <property type="entry name" value="Metal-dependent hydrolases"/>
    <property type="match status" value="1"/>
</dbReference>
<dbReference type="KEGG" id="pzh:CX676_07610"/>
<dbReference type="PANTHER" id="PTHR22642:SF2">
    <property type="entry name" value="PROTEIN LONG AFTER FAR-RED 3"/>
    <property type="match status" value="1"/>
</dbReference>
<dbReference type="Proteomes" id="UP000234530">
    <property type="component" value="Chromosome"/>
</dbReference>
<gene>
    <name evidence="3" type="ORF">CX676_07610</name>
</gene>
<accession>A0A2H5EXP2</accession>
<dbReference type="EMBL" id="CP025430">
    <property type="protein sequence ID" value="AUH64047.1"/>
    <property type="molecule type" value="Genomic_DNA"/>
</dbReference>
<dbReference type="Gene3D" id="3.10.310.70">
    <property type="match status" value="1"/>
</dbReference>
<keyword evidence="1" id="KW-0732">Signal</keyword>
<evidence type="ECO:0000256" key="1">
    <source>
        <dbReference type="SAM" id="SignalP"/>
    </source>
</evidence>
<dbReference type="SUPFAM" id="SSF51338">
    <property type="entry name" value="Composite domain of metallo-dependent hydrolases"/>
    <property type="match status" value="1"/>
</dbReference>
<keyword evidence="4" id="KW-1185">Reference proteome</keyword>
<sequence length="263" mass="27618">MEHMRLTSTKRSILTACSAFAILALPVVAHADADTIYSGGPILTMEGDTPVYVQAVAVEDGKITYTGDEGGLDALRGANTACVDPGGKAMLPGFVDPHGHIFLGGMQALSANLLPPPGGEGSDIAGLQRILTEWAEKNAEKVEKFGMIVGFGYDNAQLTEVRHPTREDLDAVSKDIPVIIIHQSTHIGVLNSAALAMMGYEADTPDPEGGVIRREEDGKTPNGVVEENAFFVVLPKILEGVGEAGAALPKPAVSRSMSSPFLT</sequence>
<feature type="signal peptide" evidence="1">
    <location>
        <begin position="1"/>
        <end position="31"/>
    </location>
</feature>
<dbReference type="Gene3D" id="2.30.40.10">
    <property type="entry name" value="Urease, subunit C, domain 1"/>
    <property type="match status" value="1"/>
</dbReference>
<dbReference type="PANTHER" id="PTHR22642">
    <property type="entry name" value="IMIDAZOLONEPROPIONASE"/>
    <property type="match status" value="1"/>
</dbReference>
<dbReference type="GO" id="GO:0016810">
    <property type="term" value="F:hydrolase activity, acting on carbon-nitrogen (but not peptide) bonds"/>
    <property type="evidence" value="ECO:0007669"/>
    <property type="project" value="InterPro"/>
</dbReference>
<dbReference type="OrthoDB" id="9811399at2"/>
<reference evidence="3 4" key="1">
    <citation type="journal article" date="2013" name="Antonie Van Leeuwenhoek">
        <title>Paracoccus zhejiangensis sp. nov., isolated from activated sludge in wastewater-treatment system.</title>
        <authorList>
            <person name="Wu Z.G."/>
            <person name="Zhang D.F."/>
            <person name="Liu Y.L."/>
            <person name="Wang F."/>
            <person name="Jiang X."/>
            <person name="Li C."/>
            <person name="Li S.P."/>
            <person name="Hong Q."/>
            <person name="Li W.J."/>
        </authorList>
    </citation>
    <scope>NUCLEOTIDE SEQUENCE [LARGE SCALE GENOMIC DNA]</scope>
    <source>
        <strain evidence="3 4">J6</strain>
    </source>
</reference>
<dbReference type="InterPro" id="IPR013108">
    <property type="entry name" value="Amidohydro_3"/>
</dbReference>
<dbReference type="AlphaFoldDB" id="A0A2H5EXP2"/>
<proteinExistence type="predicted"/>